<reference evidence="1 2" key="2">
    <citation type="journal article" date="2017" name="Nature">
        <title>The Apostasia genome and the evolution of orchids.</title>
        <authorList>
            <person name="Zhang G.Q."/>
            <person name="Liu K.W."/>
            <person name="Li Z."/>
            <person name="Lohaus R."/>
            <person name="Hsiao Y.Y."/>
            <person name="Niu S.C."/>
            <person name="Wang J.Y."/>
            <person name="Lin Y.C."/>
            <person name="Xu Q."/>
            <person name="Chen L.J."/>
            <person name="Yoshida K."/>
            <person name="Fujiwara S."/>
            <person name="Wang Z.W."/>
            <person name="Zhang Y.Q."/>
            <person name="Mitsuda N."/>
            <person name="Wang M."/>
            <person name="Liu G.H."/>
            <person name="Pecoraro L."/>
            <person name="Huang H.X."/>
            <person name="Xiao X.J."/>
            <person name="Lin M."/>
            <person name="Wu X.Y."/>
            <person name="Wu W.L."/>
            <person name="Chen Y.Y."/>
            <person name="Chang S.B."/>
            <person name="Sakamoto S."/>
            <person name="Ohme-Takagi M."/>
            <person name="Yagi M."/>
            <person name="Zeng S.J."/>
            <person name="Shen C.Y."/>
            <person name="Yeh C.M."/>
            <person name="Luo Y.B."/>
            <person name="Tsai W.C."/>
            <person name="Van de Peer Y."/>
            <person name="Liu Z.J."/>
        </authorList>
    </citation>
    <scope>NUCLEOTIDE SEQUENCE [LARGE SCALE GENOMIC DNA]</scope>
    <source>
        <tissue evidence="1">The whole plant</tissue>
    </source>
</reference>
<keyword evidence="2" id="KW-1185">Reference proteome</keyword>
<reference evidence="1 2" key="1">
    <citation type="journal article" date="2016" name="Sci. Rep.">
        <title>The Dendrobium catenatum Lindl. genome sequence provides insights into polysaccharide synthase, floral development and adaptive evolution.</title>
        <authorList>
            <person name="Zhang G.Q."/>
            <person name="Xu Q."/>
            <person name="Bian C."/>
            <person name="Tsai W.C."/>
            <person name="Yeh C.M."/>
            <person name="Liu K.W."/>
            <person name="Yoshida K."/>
            <person name="Zhang L.S."/>
            <person name="Chang S.B."/>
            <person name="Chen F."/>
            <person name="Shi Y."/>
            <person name="Su Y.Y."/>
            <person name="Zhang Y.Q."/>
            <person name="Chen L.J."/>
            <person name="Yin Y."/>
            <person name="Lin M."/>
            <person name="Huang H."/>
            <person name="Deng H."/>
            <person name="Wang Z.W."/>
            <person name="Zhu S.L."/>
            <person name="Zhao X."/>
            <person name="Deng C."/>
            <person name="Niu S.C."/>
            <person name="Huang J."/>
            <person name="Wang M."/>
            <person name="Liu G.H."/>
            <person name="Yang H.J."/>
            <person name="Xiao X.J."/>
            <person name="Hsiao Y.Y."/>
            <person name="Wu W.L."/>
            <person name="Chen Y.Y."/>
            <person name="Mitsuda N."/>
            <person name="Ohme-Takagi M."/>
            <person name="Luo Y.B."/>
            <person name="Van de Peer Y."/>
            <person name="Liu Z.J."/>
        </authorList>
    </citation>
    <scope>NUCLEOTIDE SEQUENCE [LARGE SCALE GENOMIC DNA]</scope>
    <source>
        <tissue evidence="1">The whole plant</tissue>
    </source>
</reference>
<accession>A0A2I0VC18</accession>
<evidence type="ECO:0000313" key="1">
    <source>
        <dbReference type="EMBL" id="PKU60946.1"/>
    </source>
</evidence>
<sequence>MLQRHLSKTSVKIGVGANRSAAAAEMFERYGCMELGSALHSEAPLSPFKSGPHLRTEMIGIVILDDGMQVLHFVYQCLHAYVFMLTF</sequence>
<gene>
    <name evidence="1" type="primary">LPXK</name>
    <name evidence="1" type="ORF">MA16_Dca028808</name>
</gene>
<protein>
    <submittedName>
        <fullName evidence="1">Putative tetraacyldisaccharide 4'-kinase, mitochondrial</fullName>
    </submittedName>
</protein>
<dbReference type="AlphaFoldDB" id="A0A2I0VC18"/>
<keyword evidence="1" id="KW-0808">Transferase</keyword>
<dbReference type="Proteomes" id="UP000233837">
    <property type="component" value="Unassembled WGS sequence"/>
</dbReference>
<proteinExistence type="predicted"/>
<dbReference type="GO" id="GO:0016301">
    <property type="term" value="F:kinase activity"/>
    <property type="evidence" value="ECO:0007669"/>
    <property type="project" value="UniProtKB-KW"/>
</dbReference>
<evidence type="ECO:0000313" key="2">
    <source>
        <dbReference type="Proteomes" id="UP000233837"/>
    </source>
</evidence>
<name>A0A2I0VC18_9ASPA</name>
<organism evidence="1 2">
    <name type="scientific">Dendrobium catenatum</name>
    <dbReference type="NCBI Taxonomy" id="906689"/>
    <lineage>
        <taxon>Eukaryota</taxon>
        <taxon>Viridiplantae</taxon>
        <taxon>Streptophyta</taxon>
        <taxon>Embryophyta</taxon>
        <taxon>Tracheophyta</taxon>
        <taxon>Spermatophyta</taxon>
        <taxon>Magnoliopsida</taxon>
        <taxon>Liliopsida</taxon>
        <taxon>Asparagales</taxon>
        <taxon>Orchidaceae</taxon>
        <taxon>Epidendroideae</taxon>
        <taxon>Malaxideae</taxon>
        <taxon>Dendrobiinae</taxon>
        <taxon>Dendrobium</taxon>
    </lineage>
</organism>
<keyword evidence="1" id="KW-0418">Kinase</keyword>
<dbReference type="EMBL" id="KZ504889">
    <property type="protein sequence ID" value="PKU60946.1"/>
    <property type="molecule type" value="Genomic_DNA"/>
</dbReference>